<keyword evidence="2" id="KW-1185">Reference proteome</keyword>
<dbReference type="RefSeq" id="WP_347706157.1">
    <property type="nucleotide sequence ID" value="NZ_JBDPZD010000006.1"/>
</dbReference>
<protein>
    <submittedName>
        <fullName evidence="1">DUF4845 domain-containing protein</fullName>
    </submittedName>
</protein>
<dbReference type="Pfam" id="PF16137">
    <property type="entry name" value="DUF4845"/>
    <property type="match status" value="1"/>
</dbReference>
<name>A0ABV0G6H7_9BURK</name>
<dbReference type="InterPro" id="IPR032314">
    <property type="entry name" value="DUF4845"/>
</dbReference>
<reference evidence="1 2" key="1">
    <citation type="submission" date="2024-05" db="EMBL/GenBank/DDBJ databases">
        <title>Roseateles sp. DJS-2-20 16S ribosomal RNA gene Genome sequencing and assembly.</title>
        <authorList>
            <person name="Woo H."/>
        </authorList>
    </citation>
    <scope>NUCLEOTIDE SEQUENCE [LARGE SCALE GENOMIC DNA]</scope>
    <source>
        <strain evidence="1 2">DJS-2-20</strain>
    </source>
</reference>
<sequence length="115" mass="12994">MQQQRGLTLIGLLFWAVVVAFVALIGIRAVPTVIEYYTIQKVVDRIAASNPSTVPAVRQEFERFVQVEYSIQSIRGSDLQVTKENDRVVISFAYDKEVPIAGSVYLLIKYEGRSR</sequence>
<comment type="caution">
    <text evidence="1">The sequence shown here is derived from an EMBL/GenBank/DDBJ whole genome shotgun (WGS) entry which is preliminary data.</text>
</comment>
<dbReference type="Proteomes" id="UP001495147">
    <property type="component" value="Unassembled WGS sequence"/>
</dbReference>
<proteinExistence type="predicted"/>
<organism evidence="1 2">
    <name type="scientific">Roseateles paludis</name>
    <dbReference type="NCBI Taxonomy" id="3145238"/>
    <lineage>
        <taxon>Bacteria</taxon>
        <taxon>Pseudomonadati</taxon>
        <taxon>Pseudomonadota</taxon>
        <taxon>Betaproteobacteria</taxon>
        <taxon>Burkholderiales</taxon>
        <taxon>Sphaerotilaceae</taxon>
        <taxon>Roseateles</taxon>
    </lineage>
</organism>
<accession>A0ABV0G6H7</accession>
<dbReference type="EMBL" id="JBDPZD010000006">
    <property type="protein sequence ID" value="MEO3693348.1"/>
    <property type="molecule type" value="Genomic_DNA"/>
</dbReference>
<evidence type="ECO:0000313" key="2">
    <source>
        <dbReference type="Proteomes" id="UP001495147"/>
    </source>
</evidence>
<evidence type="ECO:0000313" key="1">
    <source>
        <dbReference type="EMBL" id="MEO3693348.1"/>
    </source>
</evidence>
<gene>
    <name evidence="1" type="ORF">ABDJ85_17895</name>
</gene>